<reference evidence="1" key="2">
    <citation type="submission" date="2015-07" db="EMBL/GenBank/DDBJ databases">
        <authorList>
            <person name="Noorani M."/>
        </authorList>
    </citation>
    <scope>NUCLEOTIDE SEQUENCE</scope>
    <source>
        <strain evidence="1">Yugu1</strain>
    </source>
</reference>
<sequence>MVRPGLWSVDTTKFYFDIYVGGKVRWRARVRACIASSWLDRSCRAGRVDSGIKEQHGDNNVTLIVHVINEWRPGSLSLMEANSRDESIKPN</sequence>
<organism evidence="1">
    <name type="scientific">Setaria italica</name>
    <name type="common">Foxtail millet</name>
    <name type="synonym">Panicum italicum</name>
    <dbReference type="NCBI Taxonomy" id="4555"/>
    <lineage>
        <taxon>Eukaryota</taxon>
        <taxon>Viridiplantae</taxon>
        <taxon>Streptophyta</taxon>
        <taxon>Embryophyta</taxon>
        <taxon>Tracheophyta</taxon>
        <taxon>Spermatophyta</taxon>
        <taxon>Magnoliopsida</taxon>
        <taxon>Liliopsida</taxon>
        <taxon>Poales</taxon>
        <taxon>Poaceae</taxon>
        <taxon>PACMAD clade</taxon>
        <taxon>Panicoideae</taxon>
        <taxon>Panicodae</taxon>
        <taxon>Paniceae</taxon>
        <taxon>Cenchrinae</taxon>
        <taxon>Setaria</taxon>
    </lineage>
</organism>
<protein>
    <submittedName>
        <fullName evidence="1">Uncharacterized protein</fullName>
    </submittedName>
</protein>
<dbReference type="EMBL" id="CM003533">
    <property type="protein sequence ID" value="RCV31237.1"/>
    <property type="molecule type" value="Genomic_DNA"/>
</dbReference>
<gene>
    <name evidence="1" type="ORF">SETIT_6G160400v2</name>
</gene>
<name>A0A368RM13_SETIT</name>
<accession>A0A368RM13</accession>
<reference evidence="1" key="1">
    <citation type="journal article" date="2012" name="Nat. Biotechnol.">
        <title>Reference genome sequence of the model plant Setaria.</title>
        <authorList>
            <person name="Bennetzen J.L."/>
            <person name="Schmutz J."/>
            <person name="Wang H."/>
            <person name="Percifield R."/>
            <person name="Hawkins J."/>
            <person name="Pontaroli A.C."/>
            <person name="Estep M."/>
            <person name="Feng L."/>
            <person name="Vaughn J.N."/>
            <person name="Grimwood J."/>
            <person name="Jenkins J."/>
            <person name="Barry K."/>
            <person name="Lindquist E."/>
            <person name="Hellsten U."/>
            <person name="Deshpande S."/>
            <person name="Wang X."/>
            <person name="Wu X."/>
            <person name="Mitros T."/>
            <person name="Triplett J."/>
            <person name="Yang X."/>
            <person name="Ye C.Y."/>
            <person name="Mauro-Herrera M."/>
            <person name="Wang L."/>
            <person name="Li P."/>
            <person name="Sharma M."/>
            <person name="Sharma R."/>
            <person name="Ronald P.C."/>
            <person name="Panaud O."/>
            <person name="Kellogg E.A."/>
            <person name="Brutnell T.P."/>
            <person name="Doust A.N."/>
            <person name="Tuskan G.A."/>
            <person name="Rokhsar D."/>
            <person name="Devos K.M."/>
        </authorList>
    </citation>
    <scope>NUCLEOTIDE SEQUENCE [LARGE SCALE GENOMIC DNA]</scope>
    <source>
        <strain evidence="1">Yugu1</strain>
    </source>
</reference>
<dbReference type="AlphaFoldDB" id="A0A368RM13"/>
<evidence type="ECO:0000313" key="1">
    <source>
        <dbReference type="EMBL" id="RCV31237.1"/>
    </source>
</evidence>
<proteinExistence type="predicted"/>